<feature type="region of interest" description="Disordered" evidence="1">
    <location>
        <begin position="23"/>
        <end position="49"/>
    </location>
</feature>
<feature type="compositionally biased region" description="Low complexity" evidence="1">
    <location>
        <begin position="275"/>
        <end position="286"/>
    </location>
</feature>
<feature type="region of interest" description="Disordered" evidence="1">
    <location>
        <begin position="248"/>
        <end position="327"/>
    </location>
</feature>
<gene>
    <name evidence="2" type="ORF">EST38_g10555</name>
</gene>
<protein>
    <submittedName>
        <fullName evidence="2">Uncharacterized protein</fullName>
    </submittedName>
</protein>
<dbReference type="EMBL" id="SDEE01000568">
    <property type="protein sequence ID" value="RXW15308.1"/>
    <property type="molecule type" value="Genomic_DNA"/>
</dbReference>
<evidence type="ECO:0000313" key="2">
    <source>
        <dbReference type="EMBL" id="RXW15308.1"/>
    </source>
</evidence>
<comment type="caution">
    <text evidence="2">The sequence shown here is derived from an EMBL/GenBank/DDBJ whole genome shotgun (WGS) entry which is preliminary data.</text>
</comment>
<feature type="region of interest" description="Disordered" evidence="1">
    <location>
        <begin position="195"/>
        <end position="228"/>
    </location>
</feature>
<dbReference type="AlphaFoldDB" id="A0A4V1Q2J5"/>
<organism evidence="2 3">
    <name type="scientific">Candolleomyces aberdarensis</name>
    <dbReference type="NCBI Taxonomy" id="2316362"/>
    <lineage>
        <taxon>Eukaryota</taxon>
        <taxon>Fungi</taxon>
        <taxon>Dikarya</taxon>
        <taxon>Basidiomycota</taxon>
        <taxon>Agaricomycotina</taxon>
        <taxon>Agaricomycetes</taxon>
        <taxon>Agaricomycetidae</taxon>
        <taxon>Agaricales</taxon>
        <taxon>Agaricineae</taxon>
        <taxon>Psathyrellaceae</taxon>
        <taxon>Candolleomyces</taxon>
    </lineage>
</organism>
<evidence type="ECO:0000313" key="3">
    <source>
        <dbReference type="Proteomes" id="UP000290288"/>
    </source>
</evidence>
<accession>A0A4V1Q2J5</accession>
<sequence length="429" mass="46676">MYLTLFCDYHMCKSVVSATQQPHSGCARSPSSSSVASTVTSRKDGKEDDDIKQSIEQIKAYFVQECERDSFFGFTLSQMPWAKLKTYVTGHGLVISGWPEGVRFPVEYDRTIALTKGNQRKTWKKKTGIQGIGNIQQRALAAACTAKTLWFECLQGDKSLLMDSHTAWIIGACPVDRNLGQRQLYYNGSCTRLKAPGLRKPAPPKTPPSKALNSARTKPTVPSVSTLPSSEVDMDTLTLKALAPPALHSRTIPTAPPPCIKPADTHAPGSLPPNAAATTVPSHAPTPSAPVPSPPAIASTLQTIPENPQAASQPTAPTLPNTAKCPSMEECESLANKWPRGTTPAPGYTPYAMSMMGAMPPIPHMVGPDEPDVHTTNFRHRFSSPSLLEGHFQMPFDYYPSYGYYPQMQPYPIFPASRTLDPENPPNRS</sequence>
<feature type="compositionally biased region" description="Low complexity" evidence="1">
    <location>
        <begin position="217"/>
        <end position="228"/>
    </location>
</feature>
<dbReference type="OrthoDB" id="3065331at2759"/>
<evidence type="ECO:0000256" key="1">
    <source>
        <dbReference type="SAM" id="MobiDB-lite"/>
    </source>
</evidence>
<feature type="compositionally biased region" description="Polar residues" evidence="1">
    <location>
        <begin position="301"/>
        <end position="321"/>
    </location>
</feature>
<name>A0A4V1Q2J5_9AGAR</name>
<dbReference type="Proteomes" id="UP000290288">
    <property type="component" value="Unassembled WGS sequence"/>
</dbReference>
<keyword evidence="3" id="KW-1185">Reference proteome</keyword>
<proteinExistence type="predicted"/>
<feature type="compositionally biased region" description="Low complexity" evidence="1">
    <location>
        <begin position="27"/>
        <end position="40"/>
    </location>
</feature>
<reference evidence="2 3" key="1">
    <citation type="submission" date="2019-01" db="EMBL/GenBank/DDBJ databases">
        <title>Draft genome sequence of Psathyrella aberdarensis IHI B618.</title>
        <authorList>
            <person name="Buettner E."/>
            <person name="Kellner H."/>
        </authorList>
    </citation>
    <scope>NUCLEOTIDE SEQUENCE [LARGE SCALE GENOMIC DNA]</scope>
    <source>
        <strain evidence="2 3">IHI B618</strain>
    </source>
</reference>